<accession>A0A8B6F6H1</accession>
<organism evidence="2 3">
    <name type="scientific">Mytilus galloprovincialis</name>
    <name type="common">Mediterranean mussel</name>
    <dbReference type="NCBI Taxonomy" id="29158"/>
    <lineage>
        <taxon>Eukaryota</taxon>
        <taxon>Metazoa</taxon>
        <taxon>Spiralia</taxon>
        <taxon>Lophotrochozoa</taxon>
        <taxon>Mollusca</taxon>
        <taxon>Bivalvia</taxon>
        <taxon>Autobranchia</taxon>
        <taxon>Pteriomorphia</taxon>
        <taxon>Mytilida</taxon>
        <taxon>Mytiloidea</taxon>
        <taxon>Mytilidae</taxon>
        <taxon>Mytilinae</taxon>
        <taxon>Mytilus</taxon>
    </lineage>
</organism>
<dbReference type="PANTHER" id="PTHR31751">
    <property type="entry name" value="SI:CH211-108C17.2-RELATED-RELATED"/>
    <property type="match status" value="1"/>
</dbReference>
<dbReference type="Proteomes" id="UP000596742">
    <property type="component" value="Unassembled WGS sequence"/>
</dbReference>
<dbReference type="EMBL" id="UYJE01006317">
    <property type="protein sequence ID" value="VDI44872.1"/>
    <property type="molecule type" value="Genomic_DNA"/>
</dbReference>
<proteinExistence type="predicted"/>
<comment type="caution">
    <text evidence="2">The sequence shown here is derived from an EMBL/GenBank/DDBJ whole genome shotgun (WGS) entry which is preliminary data.</text>
</comment>
<feature type="region of interest" description="Disordered" evidence="1">
    <location>
        <begin position="1"/>
        <end position="22"/>
    </location>
</feature>
<evidence type="ECO:0000313" key="3">
    <source>
        <dbReference type="Proteomes" id="UP000596742"/>
    </source>
</evidence>
<keyword evidence="3" id="KW-1185">Reference proteome</keyword>
<evidence type="ECO:0000313" key="2">
    <source>
        <dbReference type="EMBL" id="VDI44872.1"/>
    </source>
</evidence>
<feature type="region of interest" description="Disordered" evidence="1">
    <location>
        <begin position="107"/>
        <end position="170"/>
    </location>
</feature>
<dbReference type="PANTHER" id="PTHR31751:SF7">
    <property type="entry name" value="THAP-TYPE DOMAIN-CONTAINING PROTEIN"/>
    <property type="match status" value="1"/>
</dbReference>
<evidence type="ECO:0000256" key="1">
    <source>
        <dbReference type="SAM" id="MobiDB-lite"/>
    </source>
</evidence>
<feature type="region of interest" description="Disordered" evidence="1">
    <location>
        <begin position="203"/>
        <end position="222"/>
    </location>
</feature>
<sequence>MSDINVLKRGRKPTLTDSAKKRRRTAVNAKCNKNRIYLGSQYDRWSELKCALRLQSHAEVAKILLDRYEFHTQTDQGNPNTIDANTISEKPTNPVTNINDVNTAVEKPTSPAPTCSAMSEETSSANTLLTTSTPGPLQSKLQQHSVHLSDVSEISSSEREHESRYVEETQMSGIEEISRKTDSLWKSAQSSFVNPFDLTITISEGNYEDDDDNFSDEDYEPSFDATYRQDHGVESESENEGFEDESADPSDQQEEDLGPSIKKIRSETEVDTFLDDRPLIVYMSSILSLAKTHIPPICAVKGCRLPLTIKMELISSALYLKWVCQNKHLAHKWCSQPILNRRLHSGDLVFSAGILLSGNNYQKIADLAKFIRLPILCNSTFLKIQRTYLVPSIDSFWVQSQDMVLQEFRDKEIVILGDGRMDSPGHCAQFCSYTFMEYNTKKILTIVTMDKRMTEKKSTNLEKACFLKGLRQLLDKNMKVVEVVTDAHIQVESLMKKEFSNIKHSFDIWHGAKNLGKKVVKVAQEQKANKPLLEWSRDIVNHFWHCADISTTEQEFIGSWSTAELENFQNVILKYASKRHSYGPSTYNARNQLAAIDHNAHCERKVVTNKDGTKRLQRYYSKKGGRWTATEVKTPKQYIYIPELMKHIIMKRLSDDIGMSRRVILDPFDPRRLSATIAPVPPPPTQDLMAAKISRFNREDLDRTIDYDFDQTIDYEWPTN</sequence>
<dbReference type="AlphaFoldDB" id="A0A8B6F6H1"/>
<name>A0A8B6F6H1_MYTGA</name>
<feature type="region of interest" description="Disordered" evidence="1">
    <location>
        <begin position="229"/>
        <end position="262"/>
    </location>
</feature>
<gene>
    <name evidence="2" type="ORF">MGAL_10B035882</name>
</gene>
<feature type="compositionally biased region" description="Basic and acidic residues" evidence="1">
    <location>
        <begin position="156"/>
        <end position="167"/>
    </location>
</feature>
<feature type="compositionally biased region" description="Acidic residues" evidence="1">
    <location>
        <begin position="235"/>
        <end position="257"/>
    </location>
</feature>
<feature type="compositionally biased region" description="Polar residues" evidence="1">
    <location>
        <begin position="134"/>
        <end position="146"/>
    </location>
</feature>
<protein>
    <submittedName>
        <fullName evidence="2">Uncharacterized protein</fullName>
    </submittedName>
</protein>
<feature type="compositionally biased region" description="Low complexity" evidence="1">
    <location>
        <begin position="119"/>
        <end position="133"/>
    </location>
</feature>
<feature type="compositionally biased region" description="Acidic residues" evidence="1">
    <location>
        <begin position="206"/>
        <end position="221"/>
    </location>
</feature>
<reference evidence="2" key="1">
    <citation type="submission" date="2018-11" db="EMBL/GenBank/DDBJ databases">
        <authorList>
            <person name="Alioto T."/>
            <person name="Alioto T."/>
        </authorList>
    </citation>
    <scope>NUCLEOTIDE SEQUENCE</scope>
</reference>
<dbReference type="OrthoDB" id="10064735at2759"/>